<dbReference type="PANTHER" id="PTHR43712:SF2">
    <property type="entry name" value="O-METHYLTRANSFERASE CICE"/>
    <property type="match status" value="1"/>
</dbReference>
<dbReference type="GO" id="GO:0032259">
    <property type="term" value="P:methylation"/>
    <property type="evidence" value="ECO:0007669"/>
    <property type="project" value="UniProtKB-KW"/>
</dbReference>
<evidence type="ECO:0000313" key="6">
    <source>
        <dbReference type="EMBL" id="ABV95248.1"/>
    </source>
</evidence>
<evidence type="ECO:0000313" key="7">
    <source>
        <dbReference type="Proteomes" id="UP000006833"/>
    </source>
</evidence>
<dbReference type="Gene3D" id="1.10.10.10">
    <property type="entry name" value="Winged helix-like DNA-binding domain superfamily/Winged helix DNA-binding domain"/>
    <property type="match status" value="1"/>
</dbReference>
<dbReference type="PIRSF" id="PIRSF005739">
    <property type="entry name" value="O-mtase"/>
    <property type="match status" value="1"/>
</dbReference>
<dbReference type="EMBL" id="CP000830">
    <property type="protein sequence ID" value="ABV95248.1"/>
    <property type="molecule type" value="Genomic_DNA"/>
</dbReference>
<protein>
    <submittedName>
        <fullName evidence="6">Hydroxyneurosporene methyltransferase</fullName>
        <ecNumber evidence="6">2.1.1.-</ecNumber>
    </submittedName>
</protein>
<organism evidence="6 7">
    <name type="scientific">Dinoroseobacter shibae (strain DSM 16493 / NCIMB 14021 / DFL 12)</name>
    <dbReference type="NCBI Taxonomy" id="398580"/>
    <lineage>
        <taxon>Bacteria</taxon>
        <taxon>Pseudomonadati</taxon>
        <taxon>Pseudomonadota</taxon>
        <taxon>Alphaproteobacteria</taxon>
        <taxon>Rhodobacterales</taxon>
        <taxon>Roseobacteraceae</taxon>
        <taxon>Dinoroseobacter</taxon>
    </lineage>
</organism>
<dbReference type="EC" id="2.1.1.-" evidence="6"/>
<dbReference type="SUPFAM" id="SSF53335">
    <property type="entry name" value="S-adenosyl-L-methionine-dependent methyltransferases"/>
    <property type="match status" value="1"/>
</dbReference>
<evidence type="ECO:0000256" key="3">
    <source>
        <dbReference type="ARBA" id="ARBA00022691"/>
    </source>
</evidence>
<proteinExistence type="predicted"/>
<keyword evidence="7" id="KW-1185">Reference proteome</keyword>
<dbReference type="CDD" id="cd02440">
    <property type="entry name" value="AdoMet_MTases"/>
    <property type="match status" value="1"/>
</dbReference>
<keyword evidence="2 6" id="KW-0808">Transferase</keyword>
<sequence length="376" mass="41442">MSMSPGTYLRFSFLPEKNAFYRWWVRLAGSSAFQSWASAMPGTRRLARKDGEALFDLVSGFVYSQVLQAFVTLDMPALLAREPLPAWRLAARTRMEPRQMEVLCQAAASLKLLKRRRDGSYQLGRLGAALPGVPGLAEMIRHHDVLYRDLQDPMKFLSGTQETELARFWPYVFGQAGTNDPEIAERYSRLMADSQGLVAEETLRTIDFDGVHRLMDVGGGTGAFLRAVREKHPDLRLRLYDLPAVIEGAELPPGADKTGGSFRDAPALPKGADAISLVRVLYDHADATVADLLRKVFAALPADGRVVVSEPMAGGDQPTRTGDAYFAFYTMAMQTGRARSAQEIADHLTRAGFVDVVCHTTYRPFVTGVVSGRKPA</sequence>
<gene>
    <name evidence="6" type="primary">crtF</name>
    <name evidence="6" type="ordered locus">Dshi_3515</name>
</gene>
<feature type="domain" description="O-methyltransferase C-terminal" evidence="4">
    <location>
        <begin position="147"/>
        <end position="353"/>
    </location>
</feature>
<keyword evidence="1 6" id="KW-0489">Methyltransferase</keyword>
<dbReference type="InterPro" id="IPR016461">
    <property type="entry name" value="COMT-like"/>
</dbReference>
<dbReference type="PROSITE" id="PS51683">
    <property type="entry name" value="SAM_OMT_II"/>
    <property type="match status" value="1"/>
</dbReference>
<dbReference type="AlphaFoldDB" id="A8LQ08"/>
<name>A8LQ08_DINSH</name>
<dbReference type="HOGENOM" id="CLU_005533_12_0_5"/>
<evidence type="ECO:0000259" key="4">
    <source>
        <dbReference type="Pfam" id="PF00891"/>
    </source>
</evidence>
<dbReference type="eggNOG" id="COG2226">
    <property type="taxonomic scope" value="Bacteria"/>
</dbReference>
<dbReference type="GO" id="GO:0008171">
    <property type="term" value="F:O-methyltransferase activity"/>
    <property type="evidence" value="ECO:0007669"/>
    <property type="project" value="InterPro"/>
</dbReference>
<evidence type="ECO:0000256" key="1">
    <source>
        <dbReference type="ARBA" id="ARBA00022603"/>
    </source>
</evidence>
<dbReference type="SUPFAM" id="SSF46785">
    <property type="entry name" value="Winged helix' DNA-binding domain"/>
    <property type="match status" value="1"/>
</dbReference>
<dbReference type="PANTHER" id="PTHR43712">
    <property type="entry name" value="PUTATIVE (AFU_ORTHOLOGUE AFUA_4G14580)-RELATED"/>
    <property type="match status" value="1"/>
</dbReference>
<dbReference type="Pfam" id="PF08100">
    <property type="entry name" value="Dimerisation"/>
    <property type="match status" value="1"/>
</dbReference>
<dbReference type="STRING" id="398580.Dshi_3515"/>
<dbReference type="Gene3D" id="3.40.50.150">
    <property type="entry name" value="Vaccinia Virus protein VP39"/>
    <property type="match status" value="1"/>
</dbReference>
<dbReference type="GO" id="GO:0046983">
    <property type="term" value="F:protein dimerization activity"/>
    <property type="evidence" value="ECO:0007669"/>
    <property type="project" value="InterPro"/>
</dbReference>
<dbReference type="Pfam" id="PF00891">
    <property type="entry name" value="Methyltransf_2"/>
    <property type="match status" value="1"/>
</dbReference>
<dbReference type="InterPro" id="IPR001077">
    <property type="entry name" value="COMT_C"/>
</dbReference>
<dbReference type="InterPro" id="IPR029063">
    <property type="entry name" value="SAM-dependent_MTases_sf"/>
</dbReference>
<reference evidence="7" key="1">
    <citation type="journal article" date="2010" name="ISME J.">
        <title>The complete genome sequence of the algal symbiont Dinoroseobacter shibae: a hitchhiker's guide to life in the sea.</title>
        <authorList>
            <person name="Wagner-Dobler I."/>
            <person name="Ballhausen B."/>
            <person name="Berger M."/>
            <person name="Brinkhoff T."/>
            <person name="Buchholz I."/>
            <person name="Bunk B."/>
            <person name="Cypionka H."/>
            <person name="Daniel R."/>
            <person name="Drepper T."/>
            <person name="Gerdts G."/>
            <person name="Hahnke S."/>
            <person name="Han C."/>
            <person name="Jahn D."/>
            <person name="Kalhoefer D."/>
            <person name="Kiss H."/>
            <person name="Klenk H.P."/>
            <person name="Kyrpides N."/>
            <person name="Liebl W."/>
            <person name="Liesegang H."/>
            <person name="Meincke L."/>
            <person name="Pati A."/>
            <person name="Petersen J."/>
            <person name="Piekarski T."/>
            <person name="Pommerenke C."/>
            <person name="Pradella S."/>
            <person name="Pukall R."/>
            <person name="Rabus R."/>
            <person name="Stackebrandt E."/>
            <person name="Thole S."/>
            <person name="Thompson L."/>
            <person name="Tielen P."/>
            <person name="Tomasch J."/>
            <person name="von Jan M."/>
            <person name="Wanphrut N."/>
            <person name="Wichels A."/>
            <person name="Zech H."/>
            <person name="Simon M."/>
        </authorList>
    </citation>
    <scope>NUCLEOTIDE SEQUENCE [LARGE SCALE GENOMIC DNA]</scope>
    <source>
        <strain evidence="7">DSM 16493 / NCIMB 14021 / DFL 12</strain>
    </source>
</reference>
<evidence type="ECO:0000259" key="5">
    <source>
        <dbReference type="Pfam" id="PF08100"/>
    </source>
</evidence>
<accession>A8LQ08</accession>
<feature type="domain" description="O-methyltransferase dimerisation" evidence="5">
    <location>
        <begin position="56"/>
        <end position="129"/>
    </location>
</feature>
<dbReference type="Proteomes" id="UP000006833">
    <property type="component" value="Chromosome"/>
</dbReference>
<dbReference type="InterPro" id="IPR036388">
    <property type="entry name" value="WH-like_DNA-bd_sf"/>
</dbReference>
<evidence type="ECO:0000256" key="2">
    <source>
        <dbReference type="ARBA" id="ARBA00022679"/>
    </source>
</evidence>
<dbReference type="KEGG" id="dsh:Dshi_3515"/>
<dbReference type="InterPro" id="IPR036390">
    <property type="entry name" value="WH_DNA-bd_sf"/>
</dbReference>
<dbReference type="InterPro" id="IPR012967">
    <property type="entry name" value="COMT_dimerisation"/>
</dbReference>
<keyword evidence="3" id="KW-0949">S-adenosyl-L-methionine</keyword>